<dbReference type="Proteomes" id="UP000759131">
    <property type="component" value="Unassembled WGS sequence"/>
</dbReference>
<dbReference type="EMBL" id="CAJPIZ010004083">
    <property type="protein sequence ID" value="CAG2107145.1"/>
    <property type="molecule type" value="Genomic_DNA"/>
</dbReference>
<keyword evidence="2" id="KW-1185">Reference proteome</keyword>
<dbReference type="AlphaFoldDB" id="A0A7R9Q0C9"/>
<name>A0A7R9Q0C9_9ACAR</name>
<organism evidence="1">
    <name type="scientific">Medioppia subpectinata</name>
    <dbReference type="NCBI Taxonomy" id="1979941"/>
    <lineage>
        <taxon>Eukaryota</taxon>
        <taxon>Metazoa</taxon>
        <taxon>Ecdysozoa</taxon>
        <taxon>Arthropoda</taxon>
        <taxon>Chelicerata</taxon>
        <taxon>Arachnida</taxon>
        <taxon>Acari</taxon>
        <taxon>Acariformes</taxon>
        <taxon>Sarcoptiformes</taxon>
        <taxon>Oribatida</taxon>
        <taxon>Brachypylina</taxon>
        <taxon>Oppioidea</taxon>
        <taxon>Oppiidae</taxon>
        <taxon>Medioppia</taxon>
    </lineage>
</organism>
<sequence length="99" mass="11814">MTNLYQTFLWPKMMSEKKLKKLVHKNGVHKLAYDMFVEDRKAGPVLITLKPEPQIEMTKSEFFWLIRKGPKTTSSIESDRVMDSYFNWHLYHIENGHKV</sequence>
<evidence type="ECO:0000313" key="1">
    <source>
        <dbReference type="EMBL" id="CAD7626715.1"/>
    </source>
</evidence>
<accession>A0A7R9Q0C9</accession>
<reference evidence="1" key="1">
    <citation type="submission" date="2020-11" db="EMBL/GenBank/DDBJ databases">
        <authorList>
            <person name="Tran Van P."/>
        </authorList>
    </citation>
    <scope>NUCLEOTIDE SEQUENCE</scope>
</reference>
<evidence type="ECO:0000313" key="2">
    <source>
        <dbReference type="Proteomes" id="UP000759131"/>
    </source>
</evidence>
<proteinExistence type="predicted"/>
<protein>
    <submittedName>
        <fullName evidence="1">Uncharacterized protein</fullName>
    </submittedName>
</protein>
<dbReference type="EMBL" id="OC858658">
    <property type="protein sequence ID" value="CAD7626715.1"/>
    <property type="molecule type" value="Genomic_DNA"/>
</dbReference>
<gene>
    <name evidence="1" type="ORF">OSB1V03_LOCUS7147</name>
</gene>